<proteinExistence type="predicted"/>
<gene>
    <name evidence="1" type="ORF">EJB05_14439</name>
</gene>
<name>A0A5J9VZ26_9POAL</name>
<dbReference type="AlphaFoldDB" id="A0A5J9VZ26"/>
<sequence length="68" mass="7357">MTIQPRGDQPRGDWATLSSSLVLGFECRRRGHQNGFGGGRWKQLKFLGFVVSSGSDGAGSWPVWSCGS</sequence>
<dbReference type="EMBL" id="RWGY01000007">
    <property type="protein sequence ID" value="TVU40953.1"/>
    <property type="molecule type" value="Genomic_DNA"/>
</dbReference>
<dbReference type="Gramene" id="TVU40953">
    <property type="protein sequence ID" value="TVU40953"/>
    <property type="gene ID" value="EJB05_14439"/>
</dbReference>
<protein>
    <submittedName>
        <fullName evidence="1">Uncharacterized protein</fullName>
    </submittedName>
</protein>
<feature type="non-terminal residue" evidence="1">
    <location>
        <position position="1"/>
    </location>
</feature>
<organism evidence="1 2">
    <name type="scientific">Eragrostis curvula</name>
    <name type="common">weeping love grass</name>
    <dbReference type="NCBI Taxonomy" id="38414"/>
    <lineage>
        <taxon>Eukaryota</taxon>
        <taxon>Viridiplantae</taxon>
        <taxon>Streptophyta</taxon>
        <taxon>Embryophyta</taxon>
        <taxon>Tracheophyta</taxon>
        <taxon>Spermatophyta</taxon>
        <taxon>Magnoliopsida</taxon>
        <taxon>Liliopsida</taxon>
        <taxon>Poales</taxon>
        <taxon>Poaceae</taxon>
        <taxon>PACMAD clade</taxon>
        <taxon>Chloridoideae</taxon>
        <taxon>Eragrostideae</taxon>
        <taxon>Eragrostidinae</taxon>
        <taxon>Eragrostis</taxon>
    </lineage>
</organism>
<keyword evidence="2" id="KW-1185">Reference proteome</keyword>
<reference evidence="1 2" key="1">
    <citation type="journal article" date="2019" name="Sci. Rep.">
        <title>A high-quality genome of Eragrostis curvula grass provides insights into Poaceae evolution and supports new strategies to enhance forage quality.</title>
        <authorList>
            <person name="Carballo J."/>
            <person name="Santos B.A.C.M."/>
            <person name="Zappacosta D."/>
            <person name="Garbus I."/>
            <person name="Selva J.P."/>
            <person name="Gallo C.A."/>
            <person name="Diaz A."/>
            <person name="Albertini E."/>
            <person name="Caccamo M."/>
            <person name="Echenique V."/>
        </authorList>
    </citation>
    <scope>NUCLEOTIDE SEQUENCE [LARGE SCALE GENOMIC DNA]</scope>
    <source>
        <strain evidence="2">cv. Victoria</strain>
        <tissue evidence="1">Leaf</tissue>
    </source>
</reference>
<comment type="caution">
    <text evidence="1">The sequence shown here is derived from an EMBL/GenBank/DDBJ whole genome shotgun (WGS) entry which is preliminary data.</text>
</comment>
<evidence type="ECO:0000313" key="1">
    <source>
        <dbReference type="EMBL" id="TVU40953.1"/>
    </source>
</evidence>
<accession>A0A5J9VZ26</accession>
<evidence type="ECO:0000313" key="2">
    <source>
        <dbReference type="Proteomes" id="UP000324897"/>
    </source>
</evidence>
<dbReference type="Proteomes" id="UP000324897">
    <property type="component" value="Chromosome 4"/>
</dbReference>